<dbReference type="SUPFAM" id="SSF161098">
    <property type="entry name" value="MetI-like"/>
    <property type="match status" value="1"/>
</dbReference>
<dbReference type="EMBL" id="BJYF01000016">
    <property type="protein sequence ID" value="GEN60351.1"/>
    <property type="molecule type" value="Genomic_DNA"/>
</dbReference>
<keyword evidence="7 9" id="KW-1133">Transmembrane helix</keyword>
<feature type="domain" description="ABC transmembrane type-1" evidence="10">
    <location>
        <begin position="82"/>
        <end position="271"/>
    </location>
</feature>
<dbReference type="PANTHER" id="PTHR43386:SF1">
    <property type="entry name" value="D,D-DIPEPTIDE TRANSPORT SYSTEM PERMEASE PROTEIN DDPC-RELATED"/>
    <property type="match status" value="1"/>
</dbReference>
<evidence type="ECO:0000256" key="9">
    <source>
        <dbReference type="RuleBase" id="RU363032"/>
    </source>
</evidence>
<evidence type="ECO:0000259" key="10">
    <source>
        <dbReference type="PROSITE" id="PS50928"/>
    </source>
</evidence>
<evidence type="ECO:0000256" key="4">
    <source>
        <dbReference type="ARBA" id="ARBA00022692"/>
    </source>
</evidence>
<feature type="transmembrane region" description="Helical" evidence="9">
    <location>
        <begin position="116"/>
        <end position="139"/>
    </location>
</feature>
<dbReference type="Gene3D" id="1.10.3720.10">
    <property type="entry name" value="MetI-like"/>
    <property type="match status" value="1"/>
</dbReference>
<evidence type="ECO:0000256" key="8">
    <source>
        <dbReference type="ARBA" id="ARBA00023136"/>
    </source>
</evidence>
<evidence type="ECO:0000256" key="7">
    <source>
        <dbReference type="ARBA" id="ARBA00022989"/>
    </source>
</evidence>
<evidence type="ECO:0000256" key="2">
    <source>
        <dbReference type="ARBA" id="ARBA00022448"/>
    </source>
</evidence>
<dbReference type="InterPro" id="IPR000515">
    <property type="entry name" value="MetI-like"/>
</dbReference>
<keyword evidence="3" id="KW-1003">Cell membrane</keyword>
<evidence type="ECO:0000256" key="1">
    <source>
        <dbReference type="ARBA" id="ARBA00004651"/>
    </source>
</evidence>
<dbReference type="STRING" id="1120919.GCA_000429165_01345"/>
<keyword evidence="5" id="KW-0571">Peptide transport</keyword>
<keyword evidence="6" id="KW-0653">Protein transport</keyword>
<feature type="transmembrane region" description="Helical" evidence="9">
    <location>
        <begin position="251"/>
        <end position="270"/>
    </location>
</feature>
<dbReference type="PANTHER" id="PTHR43386">
    <property type="entry name" value="OLIGOPEPTIDE TRANSPORT SYSTEM PERMEASE PROTEIN APPC"/>
    <property type="match status" value="1"/>
</dbReference>
<organism evidence="11 12">
    <name type="scientific">Acetobacter nitrogenifigens DSM 23921 = NBRC 105050</name>
    <dbReference type="NCBI Taxonomy" id="1120919"/>
    <lineage>
        <taxon>Bacteria</taxon>
        <taxon>Pseudomonadati</taxon>
        <taxon>Pseudomonadota</taxon>
        <taxon>Alphaproteobacteria</taxon>
        <taxon>Acetobacterales</taxon>
        <taxon>Acetobacteraceae</taxon>
        <taxon>Acetobacter</taxon>
    </lineage>
</organism>
<dbReference type="Proteomes" id="UP000321635">
    <property type="component" value="Unassembled WGS sequence"/>
</dbReference>
<feature type="transmembrane region" description="Helical" evidence="9">
    <location>
        <begin position="195"/>
        <end position="216"/>
    </location>
</feature>
<proteinExistence type="inferred from homology"/>
<keyword evidence="4 9" id="KW-0812">Transmembrane</keyword>
<comment type="caution">
    <text evidence="11">The sequence shown here is derived from an EMBL/GenBank/DDBJ whole genome shotgun (WGS) entry which is preliminary data.</text>
</comment>
<reference evidence="11 12" key="1">
    <citation type="submission" date="2019-07" db="EMBL/GenBank/DDBJ databases">
        <title>Whole genome shotgun sequence of Acetobacter nitrogenifigens NBRC 105050.</title>
        <authorList>
            <person name="Hosoyama A."/>
            <person name="Uohara A."/>
            <person name="Ohji S."/>
            <person name="Ichikawa N."/>
        </authorList>
    </citation>
    <scope>NUCLEOTIDE SEQUENCE [LARGE SCALE GENOMIC DNA]</scope>
    <source>
        <strain evidence="11 12">NBRC 105050</strain>
    </source>
</reference>
<dbReference type="GO" id="GO:0055085">
    <property type="term" value="P:transmembrane transport"/>
    <property type="evidence" value="ECO:0007669"/>
    <property type="project" value="InterPro"/>
</dbReference>
<dbReference type="CDD" id="cd06261">
    <property type="entry name" value="TM_PBP2"/>
    <property type="match status" value="1"/>
</dbReference>
<dbReference type="RefSeq" id="WP_161628341.1">
    <property type="nucleotide sequence ID" value="NZ_AUBI01000004.1"/>
</dbReference>
<name>A0A511XBV9_9PROT</name>
<feature type="transmembrane region" description="Helical" evidence="9">
    <location>
        <begin position="84"/>
        <end position="109"/>
    </location>
</feature>
<comment type="subcellular location">
    <subcellularLocation>
        <location evidence="1 9">Cell membrane</location>
        <topology evidence="1 9">Multi-pass membrane protein</topology>
    </subcellularLocation>
</comment>
<feature type="transmembrane region" description="Helical" evidence="9">
    <location>
        <begin position="145"/>
        <end position="164"/>
    </location>
</feature>
<evidence type="ECO:0000256" key="5">
    <source>
        <dbReference type="ARBA" id="ARBA00022856"/>
    </source>
</evidence>
<evidence type="ECO:0000313" key="11">
    <source>
        <dbReference type="EMBL" id="GEN60351.1"/>
    </source>
</evidence>
<dbReference type="InterPro" id="IPR035906">
    <property type="entry name" value="MetI-like_sf"/>
</dbReference>
<evidence type="ECO:0000313" key="12">
    <source>
        <dbReference type="Proteomes" id="UP000321635"/>
    </source>
</evidence>
<keyword evidence="2 9" id="KW-0813">Transport</keyword>
<gene>
    <name evidence="11" type="ORF">ANI02nite_22350</name>
</gene>
<comment type="similarity">
    <text evidence="9">Belongs to the binding-protein-dependent transport system permease family.</text>
</comment>
<keyword evidence="12" id="KW-1185">Reference proteome</keyword>
<dbReference type="GO" id="GO:0015833">
    <property type="term" value="P:peptide transport"/>
    <property type="evidence" value="ECO:0007669"/>
    <property type="project" value="UniProtKB-KW"/>
</dbReference>
<accession>A0A511XBV9</accession>
<dbReference type="AlphaFoldDB" id="A0A511XBV9"/>
<evidence type="ECO:0000256" key="3">
    <source>
        <dbReference type="ARBA" id="ARBA00022475"/>
    </source>
</evidence>
<dbReference type="PROSITE" id="PS50928">
    <property type="entry name" value="ABC_TM1"/>
    <property type="match status" value="1"/>
</dbReference>
<sequence>MSGADAILSVRTHLHDLRPRGRIAACYIVLVVIACVAGPWVLPYGHAHIDLHHRFLSPISAGHPLGTDEIGRDLLTRVLMGGRVSLLVGLASTILSTVIGTALGLVAGYNSGAARFLITTIIDATLCFPVVFLMLTLAAVLSPGVGTIIGIVTLVSWMEAARVVQAQTRVIRKMDYVTAVVAMGATDRYVLLREVLPNVAPAVIVSATLTIARAILLESYVSYLGYGVQPPDASWGNLLNNAQEYLESDPWLAIIPGVAIALTVTMFNLLGESLRDAIDPSLRARGSRS</sequence>
<dbReference type="Pfam" id="PF00528">
    <property type="entry name" value="BPD_transp_1"/>
    <property type="match status" value="1"/>
</dbReference>
<evidence type="ECO:0000256" key="6">
    <source>
        <dbReference type="ARBA" id="ARBA00022927"/>
    </source>
</evidence>
<protein>
    <submittedName>
        <fullName evidence="11">ABC transporter permease</fullName>
    </submittedName>
</protein>
<dbReference type="GO" id="GO:0005886">
    <property type="term" value="C:plasma membrane"/>
    <property type="evidence" value="ECO:0007669"/>
    <property type="project" value="UniProtKB-SubCell"/>
</dbReference>
<keyword evidence="8 9" id="KW-0472">Membrane</keyword>
<dbReference type="InterPro" id="IPR050366">
    <property type="entry name" value="BP-dependent_transpt_permease"/>
</dbReference>
<dbReference type="GO" id="GO:0015031">
    <property type="term" value="P:protein transport"/>
    <property type="evidence" value="ECO:0007669"/>
    <property type="project" value="UniProtKB-KW"/>
</dbReference>
<feature type="transmembrane region" description="Helical" evidence="9">
    <location>
        <begin position="21"/>
        <end position="42"/>
    </location>
</feature>